<dbReference type="Proteomes" id="UP000030428">
    <property type="component" value="Unassembled WGS sequence"/>
</dbReference>
<reference evidence="1 2" key="1">
    <citation type="journal article" date="2016" name="Front. Microbiol.">
        <title>Single-Cell (Meta-)Genomics of a Dimorphic Candidatus Thiomargarita nelsonii Reveals Genomic Plasticity.</title>
        <authorList>
            <person name="Flood B.E."/>
            <person name="Fliss P."/>
            <person name="Jones D.S."/>
            <person name="Dick G.J."/>
            <person name="Jain S."/>
            <person name="Kaster A.K."/>
            <person name="Winkel M."/>
            <person name="Mussmann M."/>
            <person name="Bailey J."/>
        </authorList>
    </citation>
    <scope>NUCLEOTIDE SEQUENCE [LARGE SCALE GENOMIC DNA]</scope>
    <source>
        <strain evidence="1">Hydrate Ridge</strain>
    </source>
</reference>
<comment type="caution">
    <text evidence="1">The sequence shown here is derived from an EMBL/GenBank/DDBJ whole genome shotgun (WGS) entry which is preliminary data.</text>
</comment>
<dbReference type="AlphaFoldDB" id="A0A0A6PAR9"/>
<gene>
    <name evidence="1" type="ORF">PN36_21265</name>
</gene>
<name>A0A0A6PAR9_9GAMM</name>
<evidence type="ECO:0000313" key="1">
    <source>
        <dbReference type="EMBL" id="KHD07344.1"/>
    </source>
</evidence>
<accession>A0A0A6PAR9</accession>
<dbReference type="EMBL" id="JSZA02000095">
    <property type="protein sequence ID" value="KHD07344.1"/>
    <property type="molecule type" value="Genomic_DNA"/>
</dbReference>
<sequence>MINRTDDAQSDFTVKWADDDTIQKNGMSQREIQKANVELVASLKKAHPGKSNKEIADLAKDALKIPDVPYGLTTEQFQKAQQLIKEFLQTKGVTVIEGFATGSRVTGTTFNPKKSTFGEMITDFSKRDFDITLVTNQKISRNQTKVLQDLYFEEFHHLLGIRNVVDTRQLEYLPIYGKIDMRL</sequence>
<proteinExistence type="predicted"/>
<keyword evidence="2" id="KW-1185">Reference proteome</keyword>
<evidence type="ECO:0000313" key="2">
    <source>
        <dbReference type="Proteomes" id="UP000030428"/>
    </source>
</evidence>
<protein>
    <submittedName>
        <fullName evidence="1">Uncharacterized protein</fullName>
    </submittedName>
</protein>
<organism evidence="1 2">
    <name type="scientific">Candidatus Thiomargarita nelsonii</name>
    <dbReference type="NCBI Taxonomy" id="1003181"/>
    <lineage>
        <taxon>Bacteria</taxon>
        <taxon>Pseudomonadati</taxon>
        <taxon>Pseudomonadota</taxon>
        <taxon>Gammaproteobacteria</taxon>
        <taxon>Thiotrichales</taxon>
        <taxon>Thiotrichaceae</taxon>
        <taxon>Thiomargarita</taxon>
    </lineage>
</organism>